<evidence type="ECO:0000256" key="1">
    <source>
        <dbReference type="SAM" id="Coils"/>
    </source>
</evidence>
<keyword evidence="1" id="KW-0175">Coiled coil</keyword>
<organism evidence="2 3">
    <name type="scientific">Nocardia africana</name>
    <dbReference type="NCBI Taxonomy" id="134964"/>
    <lineage>
        <taxon>Bacteria</taxon>
        <taxon>Bacillati</taxon>
        <taxon>Actinomycetota</taxon>
        <taxon>Actinomycetes</taxon>
        <taxon>Mycobacteriales</taxon>
        <taxon>Nocardiaceae</taxon>
        <taxon>Nocardia</taxon>
    </lineage>
</organism>
<proteinExistence type="predicted"/>
<evidence type="ECO:0008006" key="4">
    <source>
        <dbReference type="Google" id="ProtNLM"/>
    </source>
</evidence>
<dbReference type="RefSeq" id="WP_387253689.1">
    <property type="nucleotide sequence ID" value="NZ_JBIALX010000012.1"/>
</dbReference>
<comment type="caution">
    <text evidence="2">The sequence shown here is derived from an EMBL/GenBank/DDBJ whole genome shotgun (WGS) entry which is preliminary data.</text>
</comment>
<keyword evidence="3" id="KW-1185">Reference proteome</keyword>
<evidence type="ECO:0000313" key="3">
    <source>
        <dbReference type="Proteomes" id="UP001601521"/>
    </source>
</evidence>
<gene>
    <name evidence="2" type="ORF">ACFYTH_25735</name>
</gene>
<evidence type="ECO:0000313" key="2">
    <source>
        <dbReference type="EMBL" id="MFF0456777.1"/>
    </source>
</evidence>
<sequence>MSKKNFRPTHPTSTREAALEMLREAAKQGKTQAEAARYVAAEFTDGPPLTTLLTWARRDGITFAKKTAKKTAGRALEGTISRTDASQHREKGTVKKPTYSREFRAAAASKVVALMDQEGLSLHAAALRLREQEPGMPSAGTLRNWVNAHADAAPPQTSAVVETVAAAVPEAADVDAESLIDEGVDDLTGVEKAANPVRPDTLVVRAEQDLFETQDLLVRYEQLVKENQKLRDDNARLAEAAESAAKLRKEVATLRATVRNYFEILDHDDQN</sequence>
<accession>A0ABW6NNN3</accession>
<name>A0ABW6NNN3_9NOCA</name>
<dbReference type="Proteomes" id="UP001601521">
    <property type="component" value="Unassembled WGS sequence"/>
</dbReference>
<protein>
    <recommendedName>
        <fullName evidence="4">Transposase</fullName>
    </recommendedName>
</protein>
<feature type="coiled-coil region" evidence="1">
    <location>
        <begin position="213"/>
        <end position="257"/>
    </location>
</feature>
<reference evidence="2 3" key="1">
    <citation type="submission" date="2024-10" db="EMBL/GenBank/DDBJ databases">
        <title>The Natural Products Discovery Center: Release of the First 8490 Sequenced Strains for Exploring Actinobacteria Biosynthetic Diversity.</title>
        <authorList>
            <person name="Kalkreuter E."/>
            <person name="Kautsar S.A."/>
            <person name="Yang D."/>
            <person name="Bader C.D."/>
            <person name="Teijaro C.N."/>
            <person name="Fluegel L."/>
            <person name="Davis C.M."/>
            <person name="Simpson J.R."/>
            <person name="Lauterbach L."/>
            <person name="Steele A.D."/>
            <person name="Gui C."/>
            <person name="Meng S."/>
            <person name="Li G."/>
            <person name="Viehrig K."/>
            <person name="Ye F."/>
            <person name="Su P."/>
            <person name="Kiefer A.F."/>
            <person name="Nichols A."/>
            <person name="Cepeda A.J."/>
            <person name="Yan W."/>
            <person name="Fan B."/>
            <person name="Jiang Y."/>
            <person name="Adhikari A."/>
            <person name="Zheng C.-J."/>
            <person name="Schuster L."/>
            <person name="Cowan T.M."/>
            <person name="Smanski M.J."/>
            <person name="Chevrette M.G."/>
            <person name="De Carvalho L.P.S."/>
            <person name="Shen B."/>
        </authorList>
    </citation>
    <scope>NUCLEOTIDE SEQUENCE [LARGE SCALE GENOMIC DNA]</scope>
    <source>
        <strain evidence="2 3">NPDC004550</strain>
    </source>
</reference>
<dbReference type="EMBL" id="JBIALX010000012">
    <property type="protein sequence ID" value="MFF0456777.1"/>
    <property type="molecule type" value="Genomic_DNA"/>
</dbReference>